<feature type="domain" description="PAC" evidence="1">
    <location>
        <begin position="4"/>
        <end position="58"/>
    </location>
</feature>
<dbReference type="Gene3D" id="3.30.450.20">
    <property type="entry name" value="PAS domain"/>
    <property type="match status" value="1"/>
</dbReference>
<evidence type="ECO:0000313" key="2">
    <source>
        <dbReference type="EMBL" id="RUO78376.1"/>
    </source>
</evidence>
<name>A0A432ZK69_9GAMM</name>
<sequence length="77" mass="8962">MAGNSYQAVFINRRKDGRLIHCDQTITPLLDEHGEIEHFVCIFRDITSREVETQRYKDMVKLDILTSTLRRGAAVIR</sequence>
<dbReference type="InterPro" id="IPR000700">
    <property type="entry name" value="PAS-assoc_C"/>
</dbReference>
<dbReference type="InterPro" id="IPR001610">
    <property type="entry name" value="PAC"/>
</dbReference>
<keyword evidence="3" id="KW-1185">Reference proteome</keyword>
<dbReference type="OrthoDB" id="9812260at2"/>
<dbReference type="Pfam" id="PF00989">
    <property type="entry name" value="PAS"/>
    <property type="match status" value="1"/>
</dbReference>
<protein>
    <recommendedName>
        <fullName evidence="1">PAC domain-containing protein</fullName>
    </recommendedName>
</protein>
<dbReference type="AlphaFoldDB" id="A0A432ZK69"/>
<proteinExistence type="predicted"/>
<dbReference type="PROSITE" id="PS50113">
    <property type="entry name" value="PAC"/>
    <property type="match status" value="1"/>
</dbReference>
<dbReference type="SUPFAM" id="SSF55785">
    <property type="entry name" value="PYP-like sensor domain (PAS domain)"/>
    <property type="match status" value="1"/>
</dbReference>
<dbReference type="Proteomes" id="UP000288279">
    <property type="component" value="Unassembled WGS sequence"/>
</dbReference>
<dbReference type="InterPro" id="IPR035965">
    <property type="entry name" value="PAS-like_dom_sf"/>
</dbReference>
<evidence type="ECO:0000313" key="3">
    <source>
        <dbReference type="Proteomes" id="UP000288279"/>
    </source>
</evidence>
<comment type="caution">
    <text evidence="2">The sequence shown here is derived from an EMBL/GenBank/DDBJ whole genome shotgun (WGS) entry which is preliminary data.</text>
</comment>
<reference evidence="2 3" key="1">
    <citation type="journal article" date="2011" name="Front. Microbiol.">
        <title>Genomic signatures of strain selection and enhancement in Bacillus atrophaeus var. globigii, a historical biowarfare simulant.</title>
        <authorList>
            <person name="Gibbons H.S."/>
            <person name="Broomall S.M."/>
            <person name="McNew L.A."/>
            <person name="Daligault H."/>
            <person name="Chapman C."/>
            <person name="Bruce D."/>
            <person name="Karavis M."/>
            <person name="Krepps M."/>
            <person name="McGregor P.A."/>
            <person name="Hong C."/>
            <person name="Park K.H."/>
            <person name="Akmal A."/>
            <person name="Feldman A."/>
            <person name="Lin J.S."/>
            <person name="Chang W.E."/>
            <person name="Higgs B.W."/>
            <person name="Demirev P."/>
            <person name="Lindquist J."/>
            <person name="Liem A."/>
            <person name="Fochler E."/>
            <person name="Read T.D."/>
            <person name="Tapia R."/>
            <person name="Johnson S."/>
            <person name="Bishop-Lilly K.A."/>
            <person name="Detter C."/>
            <person name="Han C."/>
            <person name="Sozhamannan S."/>
            <person name="Rosenzweig C.N."/>
            <person name="Skowronski E.W."/>
        </authorList>
    </citation>
    <scope>NUCLEOTIDE SEQUENCE [LARGE SCALE GENOMIC DNA]</scope>
    <source>
        <strain evidence="2 3">PIT1</strain>
    </source>
</reference>
<dbReference type="InterPro" id="IPR000014">
    <property type="entry name" value="PAS"/>
</dbReference>
<dbReference type="SMART" id="SM00086">
    <property type="entry name" value="PAC"/>
    <property type="match status" value="1"/>
</dbReference>
<gene>
    <name evidence="2" type="ORF">CWI83_04925</name>
</gene>
<evidence type="ECO:0000259" key="1">
    <source>
        <dbReference type="PROSITE" id="PS50113"/>
    </source>
</evidence>
<organism evidence="2 3">
    <name type="scientific">Pseudidiomarina taiwanensis</name>
    <dbReference type="NCBI Taxonomy" id="337250"/>
    <lineage>
        <taxon>Bacteria</taxon>
        <taxon>Pseudomonadati</taxon>
        <taxon>Pseudomonadota</taxon>
        <taxon>Gammaproteobacteria</taxon>
        <taxon>Alteromonadales</taxon>
        <taxon>Idiomarinaceae</taxon>
        <taxon>Pseudidiomarina</taxon>
    </lineage>
</organism>
<accession>A0A432ZK69</accession>
<dbReference type="EMBL" id="PIQG01000002">
    <property type="protein sequence ID" value="RUO78376.1"/>
    <property type="molecule type" value="Genomic_DNA"/>
</dbReference>
<dbReference type="NCBIfam" id="TIGR00229">
    <property type="entry name" value="sensory_box"/>
    <property type="match status" value="1"/>
</dbReference>
<dbReference type="InterPro" id="IPR013767">
    <property type="entry name" value="PAS_fold"/>
</dbReference>